<accession>A0A7D9HI88</accession>
<feature type="domain" description="Plastocyanin-like" evidence="5">
    <location>
        <begin position="80"/>
        <end position="145"/>
    </location>
</feature>
<evidence type="ECO:0000256" key="3">
    <source>
        <dbReference type="ARBA" id="ARBA00023002"/>
    </source>
</evidence>
<dbReference type="SUPFAM" id="SSF49503">
    <property type="entry name" value="Cupredoxins"/>
    <property type="match status" value="1"/>
</dbReference>
<organism evidence="6 7">
    <name type="scientific">Paramuricea clavata</name>
    <name type="common">Red gorgonian</name>
    <name type="synonym">Violescent sea-whip</name>
    <dbReference type="NCBI Taxonomy" id="317549"/>
    <lineage>
        <taxon>Eukaryota</taxon>
        <taxon>Metazoa</taxon>
        <taxon>Cnidaria</taxon>
        <taxon>Anthozoa</taxon>
        <taxon>Octocorallia</taxon>
        <taxon>Malacalcyonacea</taxon>
        <taxon>Plexauridae</taxon>
        <taxon>Paramuricea</taxon>
    </lineage>
</organism>
<evidence type="ECO:0000256" key="1">
    <source>
        <dbReference type="ARBA" id="ARBA00010609"/>
    </source>
</evidence>
<dbReference type="GO" id="GO:0016491">
    <property type="term" value="F:oxidoreductase activity"/>
    <property type="evidence" value="ECO:0007669"/>
    <property type="project" value="UniProtKB-KW"/>
</dbReference>
<dbReference type="PANTHER" id="PTHR11709:SF394">
    <property type="entry name" value="FI03373P-RELATED"/>
    <property type="match status" value="1"/>
</dbReference>
<reference evidence="6" key="1">
    <citation type="submission" date="2020-04" db="EMBL/GenBank/DDBJ databases">
        <authorList>
            <person name="Alioto T."/>
            <person name="Alioto T."/>
            <person name="Gomez Garrido J."/>
        </authorList>
    </citation>
    <scope>NUCLEOTIDE SEQUENCE</scope>
    <source>
        <strain evidence="6">A484AB</strain>
    </source>
</reference>
<name>A0A7D9HI88_PARCT</name>
<dbReference type="OrthoDB" id="2121828at2759"/>
<keyword evidence="2" id="KW-0479">Metal-binding</keyword>
<dbReference type="AlphaFoldDB" id="A0A7D9HI88"/>
<dbReference type="InterPro" id="IPR008972">
    <property type="entry name" value="Cupredoxin"/>
</dbReference>
<dbReference type="GO" id="GO:0005507">
    <property type="term" value="F:copper ion binding"/>
    <property type="evidence" value="ECO:0007669"/>
    <property type="project" value="InterPro"/>
</dbReference>
<dbReference type="PANTHER" id="PTHR11709">
    <property type="entry name" value="MULTI-COPPER OXIDASE"/>
    <property type="match status" value="1"/>
</dbReference>
<evidence type="ECO:0000256" key="2">
    <source>
        <dbReference type="ARBA" id="ARBA00022723"/>
    </source>
</evidence>
<sequence>MLKNEMFQYFLLDMRLLLLLTVPFLAIASETSVQECFDEAATKYIACKAVHGRPAVCDCTFRDPCYIKMIVSRLRVSGVEKFHYLINQTFQDPTIIVKQYGIVVIDVSNEMDEDTSIHFHGIRQRNVPWMDGVENVTQYPIQAHGDSAKLDGREGNTGEQLDNLLRQCSSKFVFADVARKLEKRG</sequence>
<evidence type="ECO:0000313" key="7">
    <source>
        <dbReference type="Proteomes" id="UP001152795"/>
    </source>
</evidence>
<dbReference type="InterPro" id="IPR045087">
    <property type="entry name" value="Cu-oxidase_fam"/>
</dbReference>
<proteinExistence type="inferred from homology"/>
<evidence type="ECO:0000256" key="4">
    <source>
        <dbReference type="ARBA" id="ARBA00023008"/>
    </source>
</evidence>
<keyword evidence="3" id="KW-0560">Oxidoreductase</keyword>
<protein>
    <submittedName>
        <fullName evidence="6">Conidial pigment biosynthesis oxidase Arb2 brown2</fullName>
    </submittedName>
</protein>
<comment type="caution">
    <text evidence="6">The sequence shown here is derived from an EMBL/GenBank/DDBJ whole genome shotgun (WGS) entry which is preliminary data.</text>
</comment>
<dbReference type="Gene3D" id="2.60.40.420">
    <property type="entry name" value="Cupredoxins - blue copper proteins"/>
    <property type="match status" value="1"/>
</dbReference>
<dbReference type="InterPro" id="IPR011707">
    <property type="entry name" value="Cu-oxidase-like_N"/>
</dbReference>
<evidence type="ECO:0000313" key="6">
    <source>
        <dbReference type="EMBL" id="CAB3985780.1"/>
    </source>
</evidence>
<dbReference type="Proteomes" id="UP001152795">
    <property type="component" value="Unassembled WGS sequence"/>
</dbReference>
<dbReference type="EMBL" id="CACRXK020000921">
    <property type="protein sequence ID" value="CAB3985780.1"/>
    <property type="molecule type" value="Genomic_DNA"/>
</dbReference>
<comment type="similarity">
    <text evidence="1">Belongs to the multicopper oxidase family.</text>
</comment>
<dbReference type="Pfam" id="PF07732">
    <property type="entry name" value="Cu-oxidase_3"/>
    <property type="match status" value="1"/>
</dbReference>
<evidence type="ECO:0000259" key="5">
    <source>
        <dbReference type="Pfam" id="PF07732"/>
    </source>
</evidence>
<gene>
    <name evidence="6" type="ORF">PACLA_8A031562</name>
</gene>
<keyword evidence="4" id="KW-0186">Copper</keyword>
<keyword evidence="7" id="KW-1185">Reference proteome</keyword>